<organism evidence="15 16">
    <name type="scientific">Porites lobata</name>
    <dbReference type="NCBI Taxonomy" id="104759"/>
    <lineage>
        <taxon>Eukaryota</taxon>
        <taxon>Metazoa</taxon>
        <taxon>Cnidaria</taxon>
        <taxon>Anthozoa</taxon>
        <taxon>Hexacorallia</taxon>
        <taxon>Scleractinia</taxon>
        <taxon>Fungiina</taxon>
        <taxon>Poritidae</taxon>
        <taxon>Porites</taxon>
    </lineage>
</organism>
<dbReference type="EMBL" id="CALNXK010000228">
    <property type="protein sequence ID" value="CAH3177656.1"/>
    <property type="molecule type" value="Genomic_DNA"/>
</dbReference>
<evidence type="ECO:0000256" key="13">
    <source>
        <dbReference type="SAM" id="Phobius"/>
    </source>
</evidence>
<evidence type="ECO:0000256" key="8">
    <source>
        <dbReference type="ARBA" id="ARBA00023136"/>
    </source>
</evidence>
<evidence type="ECO:0000256" key="2">
    <source>
        <dbReference type="ARBA" id="ARBA00006776"/>
    </source>
</evidence>
<gene>
    <name evidence="15" type="ORF">PLOB_00019486</name>
</gene>
<comment type="subunit">
    <text evidence="10">Heterotetramer of TRAP-alpha, TRAP-beta, TRAP-delta and TRAP-gamma. Interacts with palmitoylated calnexin (CALX), the interaction is required for efficient folding of glycosylated proteins.</text>
</comment>
<feature type="chain" id="PRO_5045241714" description="Translocon-associated protein subunit alpha" evidence="14">
    <location>
        <begin position="32"/>
        <end position="350"/>
    </location>
</feature>
<feature type="signal peptide" evidence="14">
    <location>
        <begin position="1"/>
        <end position="31"/>
    </location>
</feature>
<evidence type="ECO:0000256" key="5">
    <source>
        <dbReference type="ARBA" id="ARBA00022729"/>
    </source>
</evidence>
<dbReference type="PANTHER" id="PTHR12924:SF0">
    <property type="entry name" value="TRANSLOCON-ASSOCIATED PROTEIN SUBUNIT ALPHA"/>
    <property type="match status" value="1"/>
</dbReference>
<keyword evidence="5 14" id="KW-0732">Signal</keyword>
<protein>
    <recommendedName>
        <fullName evidence="3">Translocon-associated protein subunit alpha</fullName>
    </recommendedName>
    <alternativeName>
        <fullName evidence="11">Signal sequence receptor subunit alpha</fullName>
    </alternativeName>
</protein>
<keyword evidence="7 13" id="KW-1133">Transmembrane helix</keyword>
<name>A0ABN8REF3_9CNID</name>
<comment type="subcellular location">
    <subcellularLocation>
        <location evidence="1">Endoplasmic reticulum membrane</location>
        <topology evidence="1">Single-pass type I membrane protein</topology>
    </subcellularLocation>
</comment>
<dbReference type="PANTHER" id="PTHR12924">
    <property type="entry name" value="TRANSLOCON-ASSOCIATED PROTEIN, ALPHA SUBUNIT"/>
    <property type="match status" value="1"/>
</dbReference>
<dbReference type="Pfam" id="PF03896">
    <property type="entry name" value="TRAP_alpha"/>
    <property type="match status" value="1"/>
</dbReference>
<keyword evidence="4 13" id="KW-0812">Transmembrane</keyword>
<evidence type="ECO:0000313" key="16">
    <source>
        <dbReference type="Proteomes" id="UP001159405"/>
    </source>
</evidence>
<evidence type="ECO:0000256" key="12">
    <source>
        <dbReference type="SAM" id="MobiDB-lite"/>
    </source>
</evidence>
<comment type="caution">
    <text evidence="15">The sequence shown here is derived from an EMBL/GenBank/DDBJ whole genome shotgun (WGS) entry which is preliminary data.</text>
</comment>
<feature type="transmembrane region" description="Helical" evidence="13">
    <location>
        <begin position="237"/>
        <end position="258"/>
    </location>
</feature>
<evidence type="ECO:0000256" key="6">
    <source>
        <dbReference type="ARBA" id="ARBA00022824"/>
    </source>
</evidence>
<comment type="similarity">
    <text evidence="2">Belongs to the TRAP-alpha family.</text>
</comment>
<evidence type="ECO:0000313" key="15">
    <source>
        <dbReference type="EMBL" id="CAH3177656.1"/>
    </source>
</evidence>
<feature type="compositionally biased region" description="Acidic residues" evidence="12">
    <location>
        <begin position="50"/>
        <end position="79"/>
    </location>
</feature>
<sequence length="350" mass="39629">MFFTLGKFMFLFLLILPSSLVLIGNDMCVMAREDEVENEQEVAKPTEAEAAGDEEYVEDVVEEEVDDGKVDTEEEEEKEDSPATKDTKTEAEGGEEEEEKEEALKPSPDADTVILFTKPANQEYPAGEVIKCLVGLANNGKNDFIVELVEASLRYPQDYTYFIQNFTAFQYNTVVQPGSQASFEYAFKPHESFGGRPFGLTINMMYKDSEGKSFMDAVFNETINITESDEGIDGETFFLYVFLAAVGLLLVMGGHYALTSVKGKKPALKPVVEMGTQQNTDIDYDWLPKETTTEFEGIIMKMFLLKRFVCLFQLAKIPRVVHREIGDRNETQALMNRNKLLDFFNINFIY</sequence>
<reference evidence="15 16" key="1">
    <citation type="submission" date="2022-05" db="EMBL/GenBank/DDBJ databases">
        <authorList>
            <consortium name="Genoscope - CEA"/>
            <person name="William W."/>
        </authorList>
    </citation>
    <scope>NUCLEOTIDE SEQUENCE [LARGE SCALE GENOMIC DNA]</scope>
</reference>
<evidence type="ECO:0000256" key="1">
    <source>
        <dbReference type="ARBA" id="ARBA00004115"/>
    </source>
</evidence>
<dbReference type="InterPro" id="IPR005595">
    <property type="entry name" value="TRAP_alpha"/>
</dbReference>
<dbReference type="Proteomes" id="UP001159405">
    <property type="component" value="Unassembled WGS sequence"/>
</dbReference>
<evidence type="ECO:0000256" key="11">
    <source>
        <dbReference type="ARBA" id="ARBA00031071"/>
    </source>
</evidence>
<keyword evidence="6" id="KW-0256">Endoplasmic reticulum</keyword>
<comment type="function">
    <text evidence="9">TRAP proteins are part of a complex whose function is to bind calcium to the ER membrane and thereby regulate the retention of ER resident proteins. May be involved in the recycling of the translocation apparatus after completion of the translocation process or may function as a membrane-bound chaperone facilitating folding of translocated proteins.</text>
</comment>
<feature type="compositionally biased region" description="Basic and acidic residues" evidence="12">
    <location>
        <begin position="80"/>
        <end position="91"/>
    </location>
</feature>
<evidence type="ECO:0000256" key="10">
    <source>
        <dbReference type="ARBA" id="ARBA00025854"/>
    </source>
</evidence>
<keyword evidence="8 13" id="KW-0472">Membrane</keyword>
<evidence type="ECO:0000256" key="7">
    <source>
        <dbReference type="ARBA" id="ARBA00022989"/>
    </source>
</evidence>
<evidence type="ECO:0000256" key="14">
    <source>
        <dbReference type="SAM" id="SignalP"/>
    </source>
</evidence>
<keyword evidence="16" id="KW-1185">Reference proteome</keyword>
<evidence type="ECO:0000256" key="4">
    <source>
        <dbReference type="ARBA" id="ARBA00022692"/>
    </source>
</evidence>
<evidence type="ECO:0000256" key="3">
    <source>
        <dbReference type="ARBA" id="ARBA00020280"/>
    </source>
</evidence>
<proteinExistence type="inferred from homology"/>
<evidence type="ECO:0000256" key="9">
    <source>
        <dbReference type="ARBA" id="ARBA00025620"/>
    </source>
</evidence>
<accession>A0ABN8REF3</accession>
<feature type="region of interest" description="Disordered" evidence="12">
    <location>
        <begin position="37"/>
        <end position="110"/>
    </location>
</feature>
<feature type="compositionally biased region" description="Acidic residues" evidence="12">
    <location>
        <begin position="92"/>
        <end position="101"/>
    </location>
</feature>